<sequence length="111" mass="12112">MSASTPCTQHKKKKIEILRQCHSRASGPGHDKRVCMVILSRSARPEATLVHLLLSVCVCPLVPPTSLTLSVPWFSHAKAGQRKRASQRAPCQPVGTMPTFSHGISKTIKAF</sequence>
<feature type="non-terminal residue" evidence="1">
    <location>
        <position position="111"/>
    </location>
</feature>
<accession>A0ACB9XGK7</accession>
<name>A0ACB9XGK7_CHAAC</name>
<organism evidence="1 2">
    <name type="scientific">Chaenocephalus aceratus</name>
    <name type="common">Blackfin icefish</name>
    <name type="synonym">Chaenichthys aceratus</name>
    <dbReference type="NCBI Taxonomy" id="36190"/>
    <lineage>
        <taxon>Eukaryota</taxon>
        <taxon>Metazoa</taxon>
        <taxon>Chordata</taxon>
        <taxon>Craniata</taxon>
        <taxon>Vertebrata</taxon>
        <taxon>Euteleostomi</taxon>
        <taxon>Actinopterygii</taxon>
        <taxon>Neopterygii</taxon>
        <taxon>Teleostei</taxon>
        <taxon>Neoteleostei</taxon>
        <taxon>Acanthomorphata</taxon>
        <taxon>Eupercaria</taxon>
        <taxon>Perciformes</taxon>
        <taxon>Notothenioidei</taxon>
        <taxon>Channichthyidae</taxon>
        <taxon>Chaenocephalus</taxon>
    </lineage>
</organism>
<protein>
    <submittedName>
        <fullName evidence="1">Uncharacterized protein</fullName>
    </submittedName>
</protein>
<proteinExistence type="predicted"/>
<evidence type="ECO:0000313" key="2">
    <source>
        <dbReference type="Proteomes" id="UP001057452"/>
    </source>
</evidence>
<reference evidence="1" key="1">
    <citation type="submission" date="2022-05" db="EMBL/GenBank/DDBJ databases">
        <title>Chromosome-level genome of Chaenocephalus aceratus.</title>
        <authorList>
            <person name="Park H."/>
        </authorList>
    </citation>
    <scope>NUCLEOTIDE SEQUENCE</scope>
    <source>
        <strain evidence="1">KU_202001</strain>
    </source>
</reference>
<dbReference type="EMBL" id="CM043790">
    <property type="protein sequence ID" value="KAI4826156.1"/>
    <property type="molecule type" value="Genomic_DNA"/>
</dbReference>
<keyword evidence="2" id="KW-1185">Reference proteome</keyword>
<comment type="caution">
    <text evidence="1">The sequence shown here is derived from an EMBL/GenBank/DDBJ whole genome shotgun (WGS) entry which is preliminary data.</text>
</comment>
<gene>
    <name evidence="1" type="ORF">KUCAC02_021803</name>
</gene>
<evidence type="ECO:0000313" key="1">
    <source>
        <dbReference type="EMBL" id="KAI4826156.1"/>
    </source>
</evidence>
<dbReference type="Proteomes" id="UP001057452">
    <property type="component" value="Chromosome 6"/>
</dbReference>